<protein>
    <submittedName>
        <fullName evidence="2">Uncharacterized protein</fullName>
    </submittedName>
</protein>
<feature type="region of interest" description="Disordered" evidence="1">
    <location>
        <begin position="47"/>
        <end position="152"/>
    </location>
</feature>
<proteinExistence type="predicted"/>
<reference evidence="2" key="1">
    <citation type="submission" date="2022-07" db="EMBL/GenBank/DDBJ databases">
        <title>Whole Genome Sequencing of Streptococcus suis.</title>
        <authorList>
            <person name="Dai X."/>
            <person name="Huang J."/>
            <person name="Wang L."/>
        </authorList>
    </citation>
    <scope>NUCLEOTIDE SEQUENCE</scope>
    <source>
        <strain evidence="2">XNB2</strain>
    </source>
</reference>
<feature type="compositionally biased region" description="Basic and acidic residues" evidence="1">
    <location>
        <begin position="48"/>
        <end position="67"/>
    </location>
</feature>
<gene>
    <name evidence="2" type="ORF">NOL13_08815</name>
</gene>
<dbReference type="Proteomes" id="UP001152875">
    <property type="component" value="Unassembled WGS sequence"/>
</dbReference>
<name>A0A9X4MUY3_STRSU</name>
<sequence>MFKNFNFWEWLVELLRNDNEYSKFIAFILSILSEPLKKKLINWVESLDSDKAEGKKPQRSTKEEKSKNSGWEFSASAQVTIKKKSNKNTNKLSGIEKAKLSNNPPTLTQNHNKGDKANEKNRKKTPPKKKEKSSKKSASRKRRNHKNSRKKQ</sequence>
<dbReference type="RefSeq" id="WP_222337143.1">
    <property type="nucleotide sequence ID" value="NZ_CP082204.1"/>
</dbReference>
<feature type="compositionally biased region" description="Polar residues" evidence="1">
    <location>
        <begin position="68"/>
        <end position="79"/>
    </location>
</feature>
<evidence type="ECO:0000256" key="1">
    <source>
        <dbReference type="SAM" id="MobiDB-lite"/>
    </source>
</evidence>
<dbReference type="AlphaFoldDB" id="A0A9X4MUY3"/>
<accession>A0A9X4MUY3</accession>
<evidence type="ECO:0000313" key="3">
    <source>
        <dbReference type="Proteomes" id="UP001152875"/>
    </source>
</evidence>
<feature type="compositionally biased region" description="Basic residues" evidence="1">
    <location>
        <begin position="121"/>
        <end position="152"/>
    </location>
</feature>
<dbReference type="EMBL" id="JANFMP010000027">
    <property type="protein sequence ID" value="MDG4527481.1"/>
    <property type="molecule type" value="Genomic_DNA"/>
</dbReference>
<feature type="compositionally biased region" description="Polar residues" evidence="1">
    <location>
        <begin position="100"/>
        <end position="111"/>
    </location>
</feature>
<evidence type="ECO:0000313" key="2">
    <source>
        <dbReference type="EMBL" id="MDG4527481.1"/>
    </source>
</evidence>
<comment type="caution">
    <text evidence="2">The sequence shown here is derived from an EMBL/GenBank/DDBJ whole genome shotgun (WGS) entry which is preliminary data.</text>
</comment>
<organism evidence="2 3">
    <name type="scientific">Streptococcus suis</name>
    <dbReference type="NCBI Taxonomy" id="1307"/>
    <lineage>
        <taxon>Bacteria</taxon>
        <taxon>Bacillati</taxon>
        <taxon>Bacillota</taxon>
        <taxon>Bacilli</taxon>
        <taxon>Lactobacillales</taxon>
        <taxon>Streptococcaceae</taxon>
        <taxon>Streptococcus</taxon>
    </lineage>
</organism>